<organism evidence="2 3">
    <name type="scientific">Cannabis sativa</name>
    <name type="common">Hemp</name>
    <name type="synonym">Marijuana</name>
    <dbReference type="NCBI Taxonomy" id="3483"/>
    <lineage>
        <taxon>Eukaryota</taxon>
        <taxon>Viridiplantae</taxon>
        <taxon>Streptophyta</taxon>
        <taxon>Embryophyta</taxon>
        <taxon>Tracheophyta</taxon>
        <taxon>Spermatophyta</taxon>
        <taxon>Magnoliopsida</taxon>
        <taxon>eudicotyledons</taxon>
        <taxon>Gunneridae</taxon>
        <taxon>Pentapetalae</taxon>
        <taxon>rosids</taxon>
        <taxon>fabids</taxon>
        <taxon>Rosales</taxon>
        <taxon>Cannabaceae</taxon>
        <taxon>Cannabis</taxon>
    </lineage>
</organism>
<evidence type="ECO:0000313" key="2">
    <source>
        <dbReference type="EnsemblPlants" id="cds.evm.model.03.1274"/>
    </source>
</evidence>
<keyword evidence="3" id="KW-1185">Reference proteome</keyword>
<protein>
    <submittedName>
        <fullName evidence="2">Uncharacterized protein</fullName>
    </submittedName>
</protein>
<accession>A0A803P4M8</accession>
<dbReference type="EnsemblPlants" id="evm.model.03.1274">
    <property type="protein sequence ID" value="cds.evm.model.03.1274"/>
    <property type="gene ID" value="evm.TU.03.1274"/>
</dbReference>
<dbReference type="Proteomes" id="UP000596661">
    <property type="component" value="Chromosome 3"/>
</dbReference>
<dbReference type="EMBL" id="UZAU01000290">
    <property type="status" value="NOT_ANNOTATED_CDS"/>
    <property type="molecule type" value="Genomic_DNA"/>
</dbReference>
<evidence type="ECO:0000313" key="3">
    <source>
        <dbReference type="Proteomes" id="UP000596661"/>
    </source>
</evidence>
<reference evidence="2" key="1">
    <citation type="submission" date="2018-11" db="EMBL/GenBank/DDBJ databases">
        <authorList>
            <person name="Grassa J C."/>
        </authorList>
    </citation>
    <scope>NUCLEOTIDE SEQUENCE [LARGE SCALE GENOMIC DNA]</scope>
</reference>
<sequence length="168" mass="18851">MKNYLGSTTLKIRPLNHLTYLSSSSSTRCRLASVVEQGSSSPSSDDSAMDDDNHQRPRRAPTAMEPLVSLYSIDDFSASKCPWSPLASLDIYFLGVKISPPTLIFLGVLCLKVFVDLVVETSSVVYGGWVCFFHRSKALVAGLRWQVSWVSTFECRQVWARGLWWPRL</sequence>
<evidence type="ECO:0000256" key="1">
    <source>
        <dbReference type="SAM" id="MobiDB-lite"/>
    </source>
</evidence>
<dbReference type="Gramene" id="evm.model.03.1274">
    <property type="protein sequence ID" value="cds.evm.model.03.1274"/>
    <property type="gene ID" value="evm.TU.03.1274"/>
</dbReference>
<reference evidence="2" key="2">
    <citation type="submission" date="2021-03" db="UniProtKB">
        <authorList>
            <consortium name="EnsemblPlants"/>
        </authorList>
    </citation>
    <scope>IDENTIFICATION</scope>
</reference>
<dbReference type="AlphaFoldDB" id="A0A803P4M8"/>
<feature type="region of interest" description="Disordered" evidence="1">
    <location>
        <begin position="37"/>
        <end position="59"/>
    </location>
</feature>
<proteinExistence type="predicted"/>
<name>A0A803P4M8_CANSA</name>